<reference evidence="1" key="1">
    <citation type="submission" date="2022-10" db="EMBL/GenBank/DDBJ databases">
        <title>Genome Sequence of Xylaria curta.</title>
        <authorList>
            <person name="Buettner E."/>
        </authorList>
    </citation>
    <scope>NUCLEOTIDE SEQUENCE</scope>
    <source>
        <strain evidence="1">Babe10</strain>
    </source>
</reference>
<name>A0ACC1P0D8_9PEZI</name>
<evidence type="ECO:0000313" key="2">
    <source>
        <dbReference type="Proteomes" id="UP001143856"/>
    </source>
</evidence>
<accession>A0ACC1P0D8</accession>
<dbReference type="Proteomes" id="UP001143856">
    <property type="component" value="Unassembled WGS sequence"/>
</dbReference>
<evidence type="ECO:0000313" key="1">
    <source>
        <dbReference type="EMBL" id="KAJ2984939.1"/>
    </source>
</evidence>
<sequence>MPDEEMDMAVDFGQAGFGEDIDIDLDFPAGQPDEDMDLGDYDRVHDIHHFNSDTRDELMAEGDDASYGMIDTIDPDHQASATIANDIDIELEHTVESIWQQDPPPVADLNPDTEIDYLDEATAESMDADRNDVEASEWLPAVMVSQNTDSMGHANEAALQPSTPTQEPHEELLLENCAPSGEESSEPIKASHPDAEASYYSAPPGSNENKQSSHIDNPPDDGTAGAVTQSSNQSSVVGQDEHDVNQPNTGADTNPGSPTLKLQESNEPEPGNFDEVSQTGSDHADEFSASHDPEQLGHPEAIGTSNLTVDRADSPQLEEAGQAAGDALEYQVGDESYLDPTNDQASADAVVPQAESSARSRSDSKSAEDSPTRDTDDYPSEVVASIGADTSLTGVRDRDDPIELADYYGVYISYGETDYRLFAKTEDDDPNQYFLTDKSALDISLTQFLTCLREVISEEISPLDDLVMQIDGLGIEFSESTTADFLGKFTFGDLVVLYDKLVKNEQAESSPPIYTYLTVRPNCNRRMMALGESANAGRGLSEVALYRDSISMYEDGADDVESPDTDFSTGDYNDGESSNVYPQDNYEGGDSFDDGEHQSSPPATTEAQFESVLNQDKKSEEFDNDPEQNSGDGSADAVDDVAVSISKQGIYPLIFHCPFSCTQKGSCSCEDCYEIELQHLATPTRAKVWPTPGGVVPTHNSPMHMMWITNRTMTKDHATSESLGSQTQEAHEDEPQPSPKIPEASESNPRAPKTTSTNPSTDAPNSENTSVTATLDGEDHDEIDYNSDEDDTSNHEIADEPSSQNQPSGTPDLNQLADDEITWESDDEGTQNDAKNGLAKDTVQVSPVSGKRTRSDSAASDDAGDRNDYKRRRS</sequence>
<protein>
    <submittedName>
        <fullName evidence="1">Uncharacterized protein</fullName>
    </submittedName>
</protein>
<dbReference type="EMBL" id="JAPDGR010001195">
    <property type="protein sequence ID" value="KAJ2984939.1"/>
    <property type="molecule type" value="Genomic_DNA"/>
</dbReference>
<gene>
    <name evidence="1" type="ORF">NUW58_g5802</name>
</gene>
<keyword evidence="2" id="KW-1185">Reference proteome</keyword>
<proteinExistence type="predicted"/>
<comment type="caution">
    <text evidence="1">The sequence shown here is derived from an EMBL/GenBank/DDBJ whole genome shotgun (WGS) entry which is preliminary data.</text>
</comment>
<organism evidence="1 2">
    <name type="scientific">Xylaria curta</name>
    <dbReference type="NCBI Taxonomy" id="42375"/>
    <lineage>
        <taxon>Eukaryota</taxon>
        <taxon>Fungi</taxon>
        <taxon>Dikarya</taxon>
        <taxon>Ascomycota</taxon>
        <taxon>Pezizomycotina</taxon>
        <taxon>Sordariomycetes</taxon>
        <taxon>Xylariomycetidae</taxon>
        <taxon>Xylariales</taxon>
        <taxon>Xylariaceae</taxon>
        <taxon>Xylaria</taxon>
    </lineage>
</organism>